<feature type="compositionally biased region" description="Polar residues" evidence="3">
    <location>
        <begin position="21"/>
        <end position="35"/>
    </location>
</feature>
<dbReference type="Gene3D" id="3.20.20.370">
    <property type="entry name" value="Glycoside hydrolase/deacetylase"/>
    <property type="match status" value="1"/>
</dbReference>
<feature type="domain" description="NodB homology" evidence="5">
    <location>
        <begin position="67"/>
        <end position="247"/>
    </location>
</feature>
<sequence>MRKYLCITIIALFTLSACSNDENNDTSEQNVNNEENLTEQKEEKTPEYYVDPTTFQILPKNEDTNPQVALLTFDDAPDQYAVDIAHTLKEHDVSAIFFVNGMYLESEEGKNRLKEIYDLGFEIGNHTQTHPYLDTLSYEETEYEIKETNALVEEITGEKPRFFRAPFGINTEASAKIVEDEGMQFMNWTYGYDFEAEYQNKDALEDIMVNTELLSNGANLLMHDREWTRDAISNIILGLRDKDYELVNPNNIDLN</sequence>
<keyword evidence="2" id="KW-0378">Hydrolase</keyword>
<dbReference type="EMBL" id="JACHHF010000002">
    <property type="protein sequence ID" value="MBB5175435.1"/>
    <property type="molecule type" value="Genomic_DNA"/>
</dbReference>
<name>A0A9Q2CYH8_9STAP</name>
<dbReference type="GO" id="GO:0046872">
    <property type="term" value="F:metal ion binding"/>
    <property type="evidence" value="ECO:0007669"/>
    <property type="project" value="UniProtKB-KW"/>
</dbReference>
<gene>
    <name evidence="6" type="ORF">HNQ45_000305</name>
</gene>
<dbReference type="CDD" id="cd10917">
    <property type="entry name" value="CE4_NodB_like_6s_7s"/>
    <property type="match status" value="1"/>
</dbReference>
<dbReference type="InterPro" id="IPR002509">
    <property type="entry name" value="NODB_dom"/>
</dbReference>
<dbReference type="GO" id="GO:0005975">
    <property type="term" value="P:carbohydrate metabolic process"/>
    <property type="evidence" value="ECO:0007669"/>
    <property type="project" value="InterPro"/>
</dbReference>
<protein>
    <submittedName>
        <fullName evidence="6">Peptidoglycan/xylan/chitin deacetylase (PgdA/CDA1 family)</fullName>
    </submittedName>
</protein>
<dbReference type="SUPFAM" id="SSF88713">
    <property type="entry name" value="Glycoside hydrolase/deacetylase"/>
    <property type="match status" value="1"/>
</dbReference>
<evidence type="ECO:0000259" key="5">
    <source>
        <dbReference type="PROSITE" id="PS51677"/>
    </source>
</evidence>
<evidence type="ECO:0000256" key="2">
    <source>
        <dbReference type="ARBA" id="ARBA00022801"/>
    </source>
</evidence>
<keyword evidence="7" id="KW-1185">Reference proteome</keyword>
<evidence type="ECO:0000256" key="3">
    <source>
        <dbReference type="SAM" id="MobiDB-lite"/>
    </source>
</evidence>
<dbReference type="PROSITE" id="PS51257">
    <property type="entry name" value="PROKAR_LIPOPROTEIN"/>
    <property type="match status" value="1"/>
</dbReference>
<organism evidence="6 7">
    <name type="scientific">Nosocomiicoccus ampullae</name>
    <dbReference type="NCBI Taxonomy" id="489910"/>
    <lineage>
        <taxon>Bacteria</taxon>
        <taxon>Bacillati</taxon>
        <taxon>Bacillota</taxon>
        <taxon>Bacilli</taxon>
        <taxon>Bacillales</taxon>
        <taxon>Staphylococcaceae</taxon>
        <taxon>Nosocomiicoccus</taxon>
    </lineage>
</organism>
<reference evidence="6 7" key="1">
    <citation type="submission" date="2020-08" db="EMBL/GenBank/DDBJ databases">
        <title>Genomic Encyclopedia of Type Strains, Phase IV (KMG-IV): sequencing the most valuable type-strain genomes for metagenomic binning, comparative biology and taxonomic classification.</title>
        <authorList>
            <person name="Goeker M."/>
        </authorList>
    </citation>
    <scope>NUCLEOTIDE SEQUENCE [LARGE SCALE GENOMIC DNA]</scope>
    <source>
        <strain evidence="6 7">DSM 19163</strain>
    </source>
</reference>
<feature type="chain" id="PRO_5040499932" evidence="4">
    <location>
        <begin position="20"/>
        <end position="255"/>
    </location>
</feature>
<dbReference type="PROSITE" id="PS51677">
    <property type="entry name" value="NODB"/>
    <property type="match status" value="1"/>
</dbReference>
<dbReference type="Pfam" id="PF01522">
    <property type="entry name" value="Polysacc_deac_1"/>
    <property type="match status" value="1"/>
</dbReference>
<evidence type="ECO:0000256" key="4">
    <source>
        <dbReference type="SAM" id="SignalP"/>
    </source>
</evidence>
<feature type="region of interest" description="Disordered" evidence="3">
    <location>
        <begin position="21"/>
        <end position="46"/>
    </location>
</feature>
<dbReference type="AlphaFoldDB" id="A0A9Q2CYH8"/>
<dbReference type="InterPro" id="IPR011330">
    <property type="entry name" value="Glyco_hydro/deAcase_b/a-brl"/>
</dbReference>
<accession>A0A9Q2CYH8</accession>
<evidence type="ECO:0000313" key="6">
    <source>
        <dbReference type="EMBL" id="MBB5175435.1"/>
    </source>
</evidence>
<dbReference type="PANTHER" id="PTHR10587">
    <property type="entry name" value="GLYCOSYL TRANSFERASE-RELATED"/>
    <property type="match status" value="1"/>
</dbReference>
<comment type="caution">
    <text evidence="6">The sequence shown here is derived from an EMBL/GenBank/DDBJ whole genome shotgun (WGS) entry which is preliminary data.</text>
</comment>
<keyword evidence="1" id="KW-0479">Metal-binding</keyword>
<dbReference type="GO" id="GO:0016810">
    <property type="term" value="F:hydrolase activity, acting on carbon-nitrogen (but not peptide) bonds"/>
    <property type="evidence" value="ECO:0007669"/>
    <property type="project" value="InterPro"/>
</dbReference>
<dbReference type="GO" id="GO:0016020">
    <property type="term" value="C:membrane"/>
    <property type="evidence" value="ECO:0007669"/>
    <property type="project" value="TreeGrafter"/>
</dbReference>
<keyword evidence="4" id="KW-0732">Signal</keyword>
<dbReference type="InterPro" id="IPR050248">
    <property type="entry name" value="Polysacc_deacetylase_ArnD"/>
</dbReference>
<proteinExistence type="predicted"/>
<dbReference type="RefSeq" id="WP_183672863.1">
    <property type="nucleotide sequence ID" value="NZ_CBCRYX010000001.1"/>
</dbReference>
<dbReference type="PANTHER" id="PTHR10587:SF133">
    <property type="entry name" value="CHITIN DEACETYLASE 1-RELATED"/>
    <property type="match status" value="1"/>
</dbReference>
<feature type="signal peptide" evidence="4">
    <location>
        <begin position="1"/>
        <end position="19"/>
    </location>
</feature>
<evidence type="ECO:0000256" key="1">
    <source>
        <dbReference type="ARBA" id="ARBA00022723"/>
    </source>
</evidence>
<dbReference type="Proteomes" id="UP000579136">
    <property type="component" value="Unassembled WGS sequence"/>
</dbReference>
<evidence type="ECO:0000313" key="7">
    <source>
        <dbReference type="Proteomes" id="UP000579136"/>
    </source>
</evidence>